<dbReference type="InterPro" id="IPR018649">
    <property type="entry name" value="SHOCT"/>
</dbReference>
<dbReference type="AlphaFoldDB" id="A0A2P2GGC3"/>
<protein>
    <recommendedName>
        <fullName evidence="2">SHOCT domain-containing protein</fullName>
    </recommendedName>
</protein>
<reference evidence="3 4" key="1">
    <citation type="submission" date="2015-05" db="EMBL/GenBank/DDBJ databases">
        <title>Draft Genome assembly of Streptomyces showdoensis.</title>
        <authorList>
            <person name="Thapa K.K."/>
            <person name="Metsa-Ketela M."/>
        </authorList>
    </citation>
    <scope>NUCLEOTIDE SEQUENCE [LARGE SCALE GENOMIC DNA]</scope>
    <source>
        <strain evidence="3 4">ATCC 15227</strain>
    </source>
</reference>
<comment type="caution">
    <text evidence="3">The sequence shown here is derived from an EMBL/GenBank/DDBJ whole genome shotgun (WGS) entry which is preliminary data.</text>
</comment>
<evidence type="ECO:0000259" key="2">
    <source>
        <dbReference type="Pfam" id="PF09851"/>
    </source>
</evidence>
<proteinExistence type="predicted"/>
<feature type="domain" description="SHOCT" evidence="2">
    <location>
        <begin position="78"/>
        <end position="104"/>
    </location>
</feature>
<evidence type="ECO:0000313" key="4">
    <source>
        <dbReference type="Proteomes" id="UP000265325"/>
    </source>
</evidence>
<name>A0A2P2GGC3_STREW</name>
<keyword evidence="4" id="KW-1185">Reference proteome</keyword>
<accession>A0A2P2GGC3</accession>
<feature type="region of interest" description="Disordered" evidence="1">
    <location>
        <begin position="33"/>
        <end position="73"/>
    </location>
</feature>
<feature type="compositionally biased region" description="Pro residues" evidence="1">
    <location>
        <begin position="47"/>
        <end position="65"/>
    </location>
</feature>
<dbReference type="Pfam" id="PF09851">
    <property type="entry name" value="SHOCT"/>
    <property type="match status" value="1"/>
</dbReference>
<dbReference type="EMBL" id="LAQS01000055">
    <property type="protein sequence ID" value="KKZ70557.1"/>
    <property type="molecule type" value="Genomic_DNA"/>
</dbReference>
<dbReference type="OrthoDB" id="5996503at2"/>
<evidence type="ECO:0000256" key="1">
    <source>
        <dbReference type="SAM" id="MobiDB-lite"/>
    </source>
</evidence>
<dbReference type="Proteomes" id="UP000265325">
    <property type="component" value="Unassembled WGS sequence"/>
</dbReference>
<sequence>MLGRGLRREGRPGLIGVAARTAVAAGTATAVSNRVARRQAERAAAQQPPPAPEPAAMPQAPPAPAPAGADLTDEAISSLERLGKLHEQGVLSDEEFALGKDRILRR</sequence>
<organism evidence="3 4">
    <name type="scientific">Streptomyces showdoensis</name>
    <dbReference type="NCBI Taxonomy" id="68268"/>
    <lineage>
        <taxon>Bacteria</taxon>
        <taxon>Bacillati</taxon>
        <taxon>Actinomycetota</taxon>
        <taxon>Actinomycetes</taxon>
        <taxon>Kitasatosporales</taxon>
        <taxon>Streptomycetaceae</taxon>
        <taxon>Streptomyces</taxon>
    </lineage>
</organism>
<gene>
    <name evidence="3" type="ORF">VO63_28145</name>
</gene>
<dbReference type="RefSeq" id="WP_046910848.1">
    <property type="nucleotide sequence ID" value="NZ_BAAAXG010000026.1"/>
</dbReference>
<evidence type="ECO:0000313" key="3">
    <source>
        <dbReference type="EMBL" id="KKZ70557.1"/>
    </source>
</evidence>